<accession>A0A382HHJ9</accession>
<protein>
    <submittedName>
        <fullName evidence="1">Uncharacterized protein</fullName>
    </submittedName>
</protein>
<reference evidence="1" key="1">
    <citation type="submission" date="2018-05" db="EMBL/GenBank/DDBJ databases">
        <authorList>
            <person name="Lanie J.A."/>
            <person name="Ng W.-L."/>
            <person name="Kazmierczak K.M."/>
            <person name="Andrzejewski T.M."/>
            <person name="Davidsen T.M."/>
            <person name="Wayne K.J."/>
            <person name="Tettelin H."/>
            <person name="Glass J.I."/>
            <person name="Rusch D."/>
            <person name="Podicherti R."/>
            <person name="Tsui H.-C.T."/>
            <person name="Winkler M.E."/>
        </authorList>
    </citation>
    <scope>NUCLEOTIDE SEQUENCE</scope>
</reference>
<evidence type="ECO:0000313" key="1">
    <source>
        <dbReference type="EMBL" id="SVB86642.1"/>
    </source>
</evidence>
<name>A0A382HHJ9_9ZZZZ</name>
<proteinExistence type="predicted"/>
<dbReference type="EMBL" id="UINC01061256">
    <property type="protein sequence ID" value="SVB86642.1"/>
    <property type="molecule type" value="Genomic_DNA"/>
</dbReference>
<dbReference type="AlphaFoldDB" id="A0A382HHJ9"/>
<gene>
    <name evidence="1" type="ORF">METZ01_LOCUS239496</name>
</gene>
<organism evidence="1">
    <name type="scientific">marine metagenome</name>
    <dbReference type="NCBI Taxonomy" id="408172"/>
    <lineage>
        <taxon>unclassified sequences</taxon>
        <taxon>metagenomes</taxon>
        <taxon>ecological metagenomes</taxon>
    </lineage>
</organism>
<sequence length="95" mass="11624">MIKKLTYWVAHDTNGYSTPDTIREKSKKKVQERLKQLTEEQQYYYCKPKRVFVFYDNPLDLLKQMSDESNCWWENHENENILMNKWLEENSSVNI</sequence>